<dbReference type="Pfam" id="PF00512">
    <property type="entry name" value="HisKA"/>
    <property type="match status" value="1"/>
</dbReference>
<dbReference type="GO" id="GO:0005524">
    <property type="term" value="F:ATP binding"/>
    <property type="evidence" value="ECO:0007669"/>
    <property type="project" value="UniProtKB-KW"/>
</dbReference>
<feature type="domain" description="Histidine kinase" evidence="12">
    <location>
        <begin position="257"/>
        <end position="456"/>
    </location>
</feature>
<evidence type="ECO:0000256" key="11">
    <source>
        <dbReference type="SAM" id="Phobius"/>
    </source>
</evidence>
<dbReference type="SMART" id="SM00304">
    <property type="entry name" value="HAMP"/>
    <property type="match status" value="1"/>
</dbReference>
<proteinExistence type="predicted"/>
<evidence type="ECO:0000256" key="6">
    <source>
        <dbReference type="ARBA" id="ARBA00022692"/>
    </source>
</evidence>
<evidence type="ECO:0000256" key="3">
    <source>
        <dbReference type="ARBA" id="ARBA00012438"/>
    </source>
</evidence>
<evidence type="ECO:0000259" key="12">
    <source>
        <dbReference type="PROSITE" id="PS50109"/>
    </source>
</evidence>
<dbReference type="SUPFAM" id="SSF47384">
    <property type="entry name" value="Homodimeric domain of signal transducing histidine kinase"/>
    <property type="match status" value="1"/>
</dbReference>
<keyword evidence="6 11" id="KW-0812">Transmembrane</keyword>
<dbReference type="InterPro" id="IPR004358">
    <property type="entry name" value="Sig_transdc_His_kin-like_C"/>
</dbReference>
<keyword evidence="7" id="KW-0418">Kinase</keyword>
<keyword evidence="5" id="KW-0808">Transferase</keyword>
<dbReference type="SUPFAM" id="SSF55874">
    <property type="entry name" value="ATPase domain of HSP90 chaperone/DNA topoisomerase II/histidine kinase"/>
    <property type="match status" value="1"/>
</dbReference>
<dbReference type="PROSITE" id="PS50109">
    <property type="entry name" value="HIS_KIN"/>
    <property type="match status" value="1"/>
</dbReference>
<protein>
    <recommendedName>
        <fullName evidence="3">histidine kinase</fullName>
        <ecNumber evidence="3">2.7.13.3</ecNumber>
    </recommendedName>
</protein>
<organism evidence="14 15">
    <name type="scientific">Uliginosibacterium sediminicola</name>
    <dbReference type="NCBI Taxonomy" id="2024550"/>
    <lineage>
        <taxon>Bacteria</taxon>
        <taxon>Pseudomonadati</taxon>
        <taxon>Pseudomonadota</taxon>
        <taxon>Betaproteobacteria</taxon>
        <taxon>Rhodocyclales</taxon>
        <taxon>Zoogloeaceae</taxon>
        <taxon>Uliginosibacterium</taxon>
    </lineage>
</organism>
<evidence type="ECO:0000313" key="15">
    <source>
        <dbReference type="Proteomes" id="UP001410394"/>
    </source>
</evidence>
<name>A0ABU9YZB5_9RHOO</name>
<dbReference type="InterPro" id="IPR050428">
    <property type="entry name" value="TCS_sensor_his_kinase"/>
</dbReference>
<dbReference type="Pfam" id="PF02518">
    <property type="entry name" value="HATPase_c"/>
    <property type="match status" value="1"/>
</dbReference>
<dbReference type="Gene3D" id="1.10.287.130">
    <property type="match status" value="1"/>
</dbReference>
<keyword evidence="9" id="KW-0902">Two-component regulatory system</keyword>
<evidence type="ECO:0000256" key="4">
    <source>
        <dbReference type="ARBA" id="ARBA00022553"/>
    </source>
</evidence>
<comment type="subcellular location">
    <subcellularLocation>
        <location evidence="2">Membrane</location>
        <topology evidence="2">Multi-pass membrane protein</topology>
    </subcellularLocation>
</comment>
<keyword evidence="8 11" id="KW-1133">Transmembrane helix</keyword>
<gene>
    <name evidence="14" type="ORF">ABDB84_11205</name>
</gene>
<evidence type="ECO:0000256" key="9">
    <source>
        <dbReference type="ARBA" id="ARBA00023012"/>
    </source>
</evidence>
<keyword evidence="14" id="KW-0547">Nucleotide-binding</keyword>
<dbReference type="PROSITE" id="PS50885">
    <property type="entry name" value="HAMP"/>
    <property type="match status" value="1"/>
</dbReference>
<evidence type="ECO:0000256" key="8">
    <source>
        <dbReference type="ARBA" id="ARBA00022989"/>
    </source>
</evidence>
<feature type="domain" description="HAMP" evidence="13">
    <location>
        <begin position="196"/>
        <end position="249"/>
    </location>
</feature>
<dbReference type="InterPro" id="IPR036890">
    <property type="entry name" value="HATPase_C_sf"/>
</dbReference>
<dbReference type="InterPro" id="IPR003661">
    <property type="entry name" value="HisK_dim/P_dom"/>
</dbReference>
<dbReference type="RefSeq" id="WP_345919814.1">
    <property type="nucleotide sequence ID" value="NZ_JBDIVE010000005.1"/>
</dbReference>
<comment type="catalytic activity">
    <reaction evidence="1">
        <text>ATP + protein L-histidine = ADP + protein N-phospho-L-histidine.</text>
        <dbReference type="EC" id="2.7.13.3"/>
    </reaction>
</comment>
<dbReference type="PRINTS" id="PR00344">
    <property type="entry name" value="BCTRLSENSOR"/>
</dbReference>
<evidence type="ECO:0000259" key="13">
    <source>
        <dbReference type="PROSITE" id="PS50885"/>
    </source>
</evidence>
<dbReference type="PANTHER" id="PTHR45436:SF15">
    <property type="entry name" value="SENSOR HISTIDINE KINASE CUSS"/>
    <property type="match status" value="1"/>
</dbReference>
<evidence type="ECO:0000256" key="10">
    <source>
        <dbReference type="ARBA" id="ARBA00023136"/>
    </source>
</evidence>
<dbReference type="CDD" id="cd00082">
    <property type="entry name" value="HisKA"/>
    <property type="match status" value="1"/>
</dbReference>
<keyword evidence="15" id="KW-1185">Reference proteome</keyword>
<keyword evidence="4" id="KW-0597">Phosphoprotein</keyword>
<dbReference type="PANTHER" id="PTHR45436">
    <property type="entry name" value="SENSOR HISTIDINE KINASE YKOH"/>
    <property type="match status" value="1"/>
</dbReference>
<dbReference type="Proteomes" id="UP001410394">
    <property type="component" value="Unassembled WGS sequence"/>
</dbReference>
<dbReference type="InterPro" id="IPR036097">
    <property type="entry name" value="HisK_dim/P_sf"/>
</dbReference>
<reference evidence="14 15" key="1">
    <citation type="journal article" date="2018" name="Int. J. Syst. Evol. Microbiol.">
        <title>Uliginosibacterium sediminicola sp. nov., isolated from freshwater sediment.</title>
        <authorList>
            <person name="Hwang W.M."/>
            <person name="Kim S.M."/>
            <person name="Kang K."/>
            <person name="Ahn T.Y."/>
        </authorList>
    </citation>
    <scope>NUCLEOTIDE SEQUENCE [LARGE SCALE GENOMIC DNA]</scope>
    <source>
        <strain evidence="14 15">M1-21</strain>
    </source>
</reference>
<evidence type="ECO:0000256" key="5">
    <source>
        <dbReference type="ARBA" id="ARBA00022679"/>
    </source>
</evidence>
<dbReference type="InterPro" id="IPR003660">
    <property type="entry name" value="HAMP_dom"/>
</dbReference>
<evidence type="ECO:0000256" key="7">
    <source>
        <dbReference type="ARBA" id="ARBA00022777"/>
    </source>
</evidence>
<evidence type="ECO:0000256" key="2">
    <source>
        <dbReference type="ARBA" id="ARBA00004141"/>
    </source>
</evidence>
<dbReference type="EC" id="2.7.13.3" evidence="3"/>
<evidence type="ECO:0000313" key="14">
    <source>
        <dbReference type="EMBL" id="MEN3069047.1"/>
    </source>
</evidence>
<keyword evidence="14" id="KW-0067">ATP-binding</keyword>
<dbReference type="InterPro" id="IPR005467">
    <property type="entry name" value="His_kinase_dom"/>
</dbReference>
<comment type="caution">
    <text evidence="14">The sequence shown here is derived from an EMBL/GenBank/DDBJ whole genome shotgun (WGS) entry which is preliminary data.</text>
</comment>
<dbReference type="SMART" id="SM00388">
    <property type="entry name" value="HisKA"/>
    <property type="match status" value="1"/>
</dbReference>
<keyword evidence="10 11" id="KW-0472">Membrane</keyword>
<dbReference type="Gene3D" id="3.30.565.10">
    <property type="entry name" value="Histidine kinase-like ATPase, C-terminal domain"/>
    <property type="match status" value="1"/>
</dbReference>
<dbReference type="SMART" id="SM00387">
    <property type="entry name" value="HATPase_c"/>
    <property type="match status" value="1"/>
</dbReference>
<dbReference type="InterPro" id="IPR003594">
    <property type="entry name" value="HATPase_dom"/>
</dbReference>
<dbReference type="EMBL" id="JBDIVE010000005">
    <property type="protein sequence ID" value="MEN3069047.1"/>
    <property type="molecule type" value="Genomic_DNA"/>
</dbReference>
<feature type="transmembrane region" description="Helical" evidence="11">
    <location>
        <begin position="174"/>
        <end position="195"/>
    </location>
</feature>
<accession>A0ABU9YZB5</accession>
<dbReference type="CDD" id="cd00075">
    <property type="entry name" value="HATPase"/>
    <property type="match status" value="1"/>
</dbReference>
<dbReference type="Pfam" id="PF00672">
    <property type="entry name" value="HAMP"/>
    <property type="match status" value="1"/>
</dbReference>
<sequence length="472" mass="51657">MRSFIERWAHSLSGRLLATYIGAWLVAAVLFGSLGSWLLRSDGRMLDHSAERAAHALTDYVRFDTTGRPSMAELPIKVQWLFIASPLDAGYRIFDASGQTLLWSSEATRQAWQNTALLQQAPSEHSAINVNGVAIHTASQRLTSPNGQTLWLQVALSERLAALRHDEMGNTFEFTIVLAALVSILLLGLVMWRVLLRVLAPIQRVSREAQAIEPQGPWQRLGTQGLPGEIAPLVRSFNQALDRLEEGFERQQRFLADAAHELKTPLALLRAHVELGSEDRAALLQDIDQMSRQVQQLLMLAEVSEPRSYQHEDIALIAVIQDVLSFLAPLAAQHAVLLQYHSHPDAAHSLQGDRSALFVLLKNLVENAIHVAPPGSAVSVALEQRAISVRDHGPGIAPAHLPRLFERFWRVPGSREGGAGLGLSICHEVAAAHGWQLTVRNASPGAEFKLAFAAAVPEAPTAPQADSNASMR</sequence>
<feature type="transmembrane region" description="Helical" evidence="11">
    <location>
        <begin position="20"/>
        <end position="39"/>
    </location>
</feature>
<evidence type="ECO:0000256" key="1">
    <source>
        <dbReference type="ARBA" id="ARBA00000085"/>
    </source>
</evidence>